<feature type="chain" id="PRO_5040335766" evidence="1">
    <location>
        <begin position="25"/>
        <end position="514"/>
    </location>
</feature>
<evidence type="ECO:0000256" key="1">
    <source>
        <dbReference type="SAM" id="SignalP"/>
    </source>
</evidence>
<evidence type="ECO:0000313" key="3">
    <source>
        <dbReference type="EMBL" id="UQC88600.1"/>
    </source>
</evidence>
<evidence type="ECO:0000259" key="2">
    <source>
        <dbReference type="Pfam" id="PF06985"/>
    </source>
</evidence>
<protein>
    <submittedName>
        <fullName evidence="3">HET domain-containing protein</fullName>
    </submittedName>
</protein>
<feature type="signal peptide" evidence="1">
    <location>
        <begin position="1"/>
        <end position="24"/>
    </location>
</feature>
<dbReference type="Pfam" id="PF06985">
    <property type="entry name" value="HET"/>
    <property type="match status" value="1"/>
</dbReference>
<sequence length="514" mass="57842">MAPIMKFFYASLLAASTLTSAAFASPIDNTGVAIEARDVNFLAEGVEAPVSVEVTNSIAVRSVDEVDASLEKRFFTAPHIRRIFKVVAGNMISAASWAFNFWVEEDYTGKSTVWYSGVTGEGVSTPKIGVEGATFLSKTGTELDLKVPFIVKGFYAGKELIVHFVVRILSDAGETSVQYFYDRPTATIAGQNASVTSWDLVIPSQSVYREEGYAILSHRWQPSEIKFNEFLDHTEELKNGAGPLPLCLDKIRGACATARNKGYNWMWIDSCCIDKSSTTEETESINSMFKWYRDAKLCIVYLFDVEVNTTLAETELEANPLIFNRIGRGDPSEWFYRGWTLQEMLAPQDLEFYDTKWTYMGTRTELKVQLEKASGVSRKYLTGLQDFTKVCIAAKMSWMADRTTSREEDIAYSMLGIFNVFMTPQYGEGPRAFQRLQETILSSQMMDESLFAWRMPEHDSGKKFNSSPQGWAPDEWGLLAPSPTWKLAEEKNTRGYAYLLNCFDTNAKGEIFPC</sequence>
<dbReference type="KEGG" id="clup:CLUP02_14125"/>
<name>A0A9Q8T4E5_9PEZI</name>
<dbReference type="InterPro" id="IPR010730">
    <property type="entry name" value="HET"/>
</dbReference>
<dbReference type="AlphaFoldDB" id="A0A9Q8T4E5"/>
<dbReference type="PANTHER" id="PTHR10622">
    <property type="entry name" value="HET DOMAIN-CONTAINING PROTEIN"/>
    <property type="match status" value="1"/>
</dbReference>
<organism evidence="3 4">
    <name type="scientific">Colletotrichum lupini</name>
    <dbReference type="NCBI Taxonomy" id="145971"/>
    <lineage>
        <taxon>Eukaryota</taxon>
        <taxon>Fungi</taxon>
        <taxon>Dikarya</taxon>
        <taxon>Ascomycota</taxon>
        <taxon>Pezizomycotina</taxon>
        <taxon>Sordariomycetes</taxon>
        <taxon>Hypocreomycetidae</taxon>
        <taxon>Glomerellales</taxon>
        <taxon>Glomerellaceae</taxon>
        <taxon>Colletotrichum</taxon>
        <taxon>Colletotrichum acutatum species complex</taxon>
    </lineage>
</organism>
<evidence type="ECO:0000313" key="4">
    <source>
        <dbReference type="Proteomes" id="UP000830671"/>
    </source>
</evidence>
<dbReference type="Proteomes" id="UP000830671">
    <property type="component" value="Chromosome 7"/>
</dbReference>
<reference evidence="3" key="1">
    <citation type="journal article" date="2021" name="Mol. Plant Microbe Interact.">
        <title>Complete Genome Sequence of the Plant-Pathogenic Fungus Colletotrichum lupini.</title>
        <authorList>
            <person name="Baroncelli R."/>
            <person name="Pensec F."/>
            <person name="Da Lio D."/>
            <person name="Boufleur T."/>
            <person name="Vicente I."/>
            <person name="Sarrocco S."/>
            <person name="Picot A."/>
            <person name="Baraldi E."/>
            <person name="Sukno S."/>
            <person name="Thon M."/>
            <person name="Le Floch G."/>
        </authorList>
    </citation>
    <scope>NUCLEOTIDE SEQUENCE</scope>
    <source>
        <strain evidence="3">IMI 504893</strain>
    </source>
</reference>
<proteinExistence type="predicted"/>
<gene>
    <name evidence="3" type="ORF">CLUP02_14125</name>
</gene>
<dbReference type="RefSeq" id="XP_049150203.1">
    <property type="nucleotide sequence ID" value="XM_049293057.1"/>
</dbReference>
<dbReference type="PANTHER" id="PTHR10622:SF10">
    <property type="entry name" value="HET DOMAIN-CONTAINING PROTEIN"/>
    <property type="match status" value="1"/>
</dbReference>
<feature type="domain" description="Heterokaryon incompatibility" evidence="2">
    <location>
        <begin position="213"/>
        <end position="343"/>
    </location>
</feature>
<dbReference type="EMBL" id="CP019479">
    <property type="protein sequence ID" value="UQC88600.1"/>
    <property type="molecule type" value="Genomic_DNA"/>
</dbReference>
<keyword evidence="1" id="KW-0732">Signal</keyword>
<dbReference type="GeneID" id="73348067"/>
<keyword evidence="4" id="KW-1185">Reference proteome</keyword>
<accession>A0A9Q8T4E5</accession>